<evidence type="ECO:0000256" key="11">
    <source>
        <dbReference type="ARBA" id="ARBA00023180"/>
    </source>
</evidence>
<evidence type="ECO:0000256" key="3">
    <source>
        <dbReference type="ARBA" id="ARBA00008919"/>
    </source>
</evidence>
<protein>
    <recommendedName>
        <fullName evidence="12">Fucosyltransferase</fullName>
        <ecNumber evidence="12">2.4.1.-</ecNumber>
    </recommendedName>
</protein>
<comment type="subcellular location">
    <subcellularLocation>
        <location evidence="1 12">Golgi apparatus</location>
        <location evidence="1 12">Golgi stack membrane</location>
        <topology evidence="1 12">Single-pass type II membrane protein</topology>
    </subcellularLocation>
</comment>
<dbReference type="PANTHER" id="PTHR48438:SF1">
    <property type="entry name" value="ALPHA-(1,3)-FUCOSYLTRANSFERASE C-RELATED"/>
    <property type="match status" value="1"/>
</dbReference>
<dbReference type="Pfam" id="PF00852">
    <property type="entry name" value="Glyco_transf_10"/>
    <property type="match status" value="1"/>
</dbReference>
<dbReference type="EMBL" id="JOJR01000002">
    <property type="protein sequence ID" value="RCN53374.1"/>
    <property type="molecule type" value="Genomic_DNA"/>
</dbReference>
<evidence type="ECO:0000256" key="7">
    <source>
        <dbReference type="ARBA" id="ARBA00022968"/>
    </source>
</evidence>
<keyword evidence="6 12" id="KW-0812">Transmembrane</keyword>
<evidence type="ECO:0000256" key="9">
    <source>
        <dbReference type="ARBA" id="ARBA00023034"/>
    </source>
</evidence>
<dbReference type="OrthoDB" id="5790915at2759"/>
<dbReference type="PANTHER" id="PTHR48438">
    <property type="entry name" value="ALPHA-(1,3)-FUCOSYLTRANSFERASE C-RELATED"/>
    <property type="match status" value="1"/>
</dbReference>
<keyword evidence="8" id="KW-1133">Transmembrane helix</keyword>
<name>A0A368H9W3_ANCCA</name>
<gene>
    <name evidence="14" type="ORF">ANCCAN_00437</name>
</gene>
<evidence type="ECO:0000313" key="15">
    <source>
        <dbReference type="Proteomes" id="UP000252519"/>
    </source>
</evidence>
<evidence type="ECO:0000256" key="10">
    <source>
        <dbReference type="ARBA" id="ARBA00023136"/>
    </source>
</evidence>
<evidence type="ECO:0000256" key="1">
    <source>
        <dbReference type="ARBA" id="ARBA00004447"/>
    </source>
</evidence>
<dbReference type="SUPFAM" id="SSF53756">
    <property type="entry name" value="UDP-Glycosyltransferase/glycogen phosphorylase"/>
    <property type="match status" value="1"/>
</dbReference>
<dbReference type="InterPro" id="IPR038577">
    <property type="entry name" value="GT10-like_C_sf"/>
</dbReference>
<proteinExistence type="inferred from homology"/>
<dbReference type="Gene3D" id="3.40.50.11660">
    <property type="entry name" value="Glycosyl transferase family 10, C-terminal domain"/>
    <property type="match status" value="1"/>
</dbReference>
<keyword evidence="9 12" id="KW-0333">Golgi apparatus</keyword>
<dbReference type="Proteomes" id="UP000252519">
    <property type="component" value="Unassembled WGS sequence"/>
</dbReference>
<dbReference type="InterPro" id="IPR055270">
    <property type="entry name" value="Glyco_tran_10_C"/>
</dbReference>
<comment type="similarity">
    <text evidence="3 12">Belongs to the glycosyltransferase 10 family.</text>
</comment>
<evidence type="ECO:0000256" key="4">
    <source>
        <dbReference type="ARBA" id="ARBA00022676"/>
    </source>
</evidence>
<keyword evidence="10" id="KW-0472">Membrane</keyword>
<evidence type="ECO:0000259" key="13">
    <source>
        <dbReference type="Pfam" id="PF00852"/>
    </source>
</evidence>
<dbReference type="InterPro" id="IPR001503">
    <property type="entry name" value="Glyco_trans_10"/>
</dbReference>
<keyword evidence="5 12" id="KW-0808">Transferase</keyword>
<sequence>MESPNYAGTAIAQFQLPENYFNATISYRRDSRYFHPYGHFEPITAHSSPEEIITAEQVQQGVKIKSEGSLIFISHCETPSNRGAIIQALSRLTSITVRGACGEVWKKQYGIKATFRVASKNESDDELIASHRFYLAFENGICKDYVTEKFFVRISQLMVPVVLRRKILEDVGLPSDSFIAVDDFKVIEQLGAYLNYLRNDDIAYLRYFEWTKRFAKPVMWRSNTLCAICKDIYEKTKITEENIARFYRTGECHQ</sequence>
<evidence type="ECO:0000256" key="2">
    <source>
        <dbReference type="ARBA" id="ARBA00004922"/>
    </source>
</evidence>
<reference evidence="14 15" key="1">
    <citation type="submission" date="2014-10" db="EMBL/GenBank/DDBJ databases">
        <title>Draft genome of the hookworm Ancylostoma caninum.</title>
        <authorList>
            <person name="Mitreva M."/>
        </authorList>
    </citation>
    <scope>NUCLEOTIDE SEQUENCE [LARGE SCALE GENOMIC DNA]</scope>
    <source>
        <strain evidence="14 15">Baltimore</strain>
    </source>
</reference>
<organism evidence="14 15">
    <name type="scientific">Ancylostoma caninum</name>
    <name type="common">Dog hookworm</name>
    <dbReference type="NCBI Taxonomy" id="29170"/>
    <lineage>
        <taxon>Eukaryota</taxon>
        <taxon>Metazoa</taxon>
        <taxon>Ecdysozoa</taxon>
        <taxon>Nematoda</taxon>
        <taxon>Chromadorea</taxon>
        <taxon>Rhabditida</taxon>
        <taxon>Rhabditina</taxon>
        <taxon>Rhabditomorpha</taxon>
        <taxon>Strongyloidea</taxon>
        <taxon>Ancylostomatidae</taxon>
        <taxon>Ancylostomatinae</taxon>
        <taxon>Ancylostoma</taxon>
    </lineage>
</organism>
<evidence type="ECO:0000256" key="12">
    <source>
        <dbReference type="RuleBase" id="RU003832"/>
    </source>
</evidence>
<keyword evidence="15" id="KW-1185">Reference proteome</keyword>
<dbReference type="FunFam" id="3.40.50.11660:FF:000002">
    <property type="entry name" value="Alpha-(1,3)-fucosyltransferase"/>
    <property type="match status" value="1"/>
</dbReference>
<dbReference type="UniPathway" id="UPA00378"/>
<keyword evidence="7" id="KW-0735">Signal-anchor</keyword>
<evidence type="ECO:0000256" key="5">
    <source>
        <dbReference type="ARBA" id="ARBA00022679"/>
    </source>
</evidence>
<evidence type="ECO:0000256" key="6">
    <source>
        <dbReference type="ARBA" id="ARBA00022692"/>
    </source>
</evidence>
<dbReference type="AlphaFoldDB" id="A0A368H9W3"/>
<evidence type="ECO:0000313" key="14">
    <source>
        <dbReference type="EMBL" id="RCN53374.1"/>
    </source>
</evidence>
<dbReference type="STRING" id="29170.A0A368H9W3"/>
<evidence type="ECO:0000256" key="8">
    <source>
        <dbReference type="ARBA" id="ARBA00022989"/>
    </source>
</evidence>
<keyword evidence="4 12" id="KW-0328">Glycosyltransferase</keyword>
<accession>A0A368H9W3</accession>
<comment type="pathway">
    <text evidence="2">Protein modification; protein glycosylation.</text>
</comment>
<dbReference type="GO" id="GO:0032580">
    <property type="term" value="C:Golgi cisterna membrane"/>
    <property type="evidence" value="ECO:0007669"/>
    <property type="project" value="UniProtKB-SubCell"/>
</dbReference>
<comment type="caution">
    <text evidence="14">The sequence shown here is derived from an EMBL/GenBank/DDBJ whole genome shotgun (WGS) entry which is preliminary data.</text>
</comment>
<feature type="domain" description="Fucosyltransferase C-terminal" evidence="13">
    <location>
        <begin position="65"/>
        <end position="238"/>
    </location>
</feature>
<dbReference type="EC" id="2.4.1.-" evidence="12"/>
<keyword evidence="11" id="KW-0325">Glycoprotein</keyword>
<dbReference type="GO" id="GO:0008417">
    <property type="term" value="F:fucosyltransferase activity"/>
    <property type="evidence" value="ECO:0007669"/>
    <property type="project" value="InterPro"/>
</dbReference>